<keyword evidence="3" id="KW-0444">Lipid biosynthesis</keyword>
<feature type="transmembrane region" description="Helical" evidence="14">
    <location>
        <begin position="107"/>
        <end position="126"/>
    </location>
</feature>
<dbReference type="GO" id="GO:0005783">
    <property type="term" value="C:endoplasmic reticulum"/>
    <property type="evidence" value="ECO:0007669"/>
    <property type="project" value="TreeGrafter"/>
</dbReference>
<comment type="subcellular location">
    <subcellularLocation>
        <location evidence="1">Membrane</location>
        <topology evidence="1">Multi-pass membrane protein</topology>
    </subcellularLocation>
</comment>
<dbReference type="EMBL" id="LJSK01000026">
    <property type="protein sequence ID" value="KPI89315.1"/>
    <property type="molecule type" value="Genomic_DNA"/>
</dbReference>
<keyword evidence="10" id="KW-1207">Sterol metabolism</keyword>
<protein>
    <recommendedName>
        <fullName evidence="15">EXPERA domain-containing protein</fullName>
    </recommendedName>
</protein>
<keyword evidence="9 13" id="KW-0472">Membrane</keyword>
<evidence type="ECO:0000256" key="11">
    <source>
        <dbReference type="ARBA" id="ARBA00023221"/>
    </source>
</evidence>
<evidence type="ECO:0000256" key="4">
    <source>
        <dbReference type="ARBA" id="ARBA00022692"/>
    </source>
</evidence>
<evidence type="ECO:0000256" key="6">
    <source>
        <dbReference type="ARBA" id="ARBA00022989"/>
    </source>
</evidence>
<feature type="transmembrane region" description="Helical" evidence="14">
    <location>
        <begin position="228"/>
        <end position="250"/>
    </location>
</feature>
<dbReference type="OMA" id="CIWIAIR"/>
<dbReference type="OrthoDB" id="58557at2759"/>
<accession>A0A0N1I8Q4</accession>
<keyword evidence="12" id="KW-0413">Isomerase</keyword>
<feature type="transmembrane region" description="Helical" evidence="14">
    <location>
        <begin position="37"/>
        <end position="60"/>
    </location>
</feature>
<name>A0A0N1I8Q4_LEPSE</name>
<comment type="caution">
    <text evidence="16">The sequence shown here is derived from an EMBL/GenBank/DDBJ whole genome shotgun (WGS) entry which is preliminary data.</text>
</comment>
<keyword evidence="17" id="KW-1185">Reference proteome</keyword>
<evidence type="ECO:0000256" key="10">
    <source>
        <dbReference type="ARBA" id="ARBA00023166"/>
    </source>
</evidence>
<dbReference type="VEuPathDB" id="TriTrypDB:Lsey_0026_0110"/>
<dbReference type="PANTHER" id="PTHR14207:SF0">
    <property type="entry name" value="3-BETA-HYDROXYSTEROID-DELTA(8),DELTA(7)-ISOMERASE"/>
    <property type="match status" value="1"/>
</dbReference>
<dbReference type="Pfam" id="PF05241">
    <property type="entry name" value="EBP"/>
    <property type="match status" value="1"/>
</dbReference>
<evidence type="ECO:0000256" key="3">
    <source>
        <dbReference type="ARBA" id="ARBA00022516"/>
    </source>
</evidence>
<evidence type="ECO:0000256" key="9">
    <source>
        <dbReference type="ARBA" id="ARBA00023136"/>
    </source>
</evidence>
<dbReference type="PANTHER" id="PTHR14207">
    <property type="entry name" value="STEROL ISOMERASE"/>
    <property type="match status" value="1"/>
</dbReference>
<keyword evidence="5" id="KW-0752">Steroid biosynthesis</keyword>
<keyword evidence="4 13" id="KW-0812">Transmembrane</keyword>
<feature type="domain" description="EXPERA" evidence="15">
    <location>
        <begin position="100"/>
        <end position="249"/>
    </location>
</feature>
<dbReference type="GO" id="GO:0016126">
    <property type="term" value="P:sterol biosynthetic process"/>
    <property type="evidence" value="ECO:0007669"/>
    <property type="project" value="UniProtKB-KW"/>
</dbReference>
<dbReference type="AlphaFoldDB" id="A0A0N1I8Q4"/>
<dbReference type="InterPro" id="IPR033118">
    <property type="entry name" value="EXPERA"/>
</dbReference>
<organism evidence="16 17">
    <name type="scientific">Leptomonas seymouri</name>
    <dbReference type="NCBI Taxonomy" id="5684"/>
    <lineage>
        <taxon>Eukaryota</taxon>
        <taxon>Discoba</taxon>
        <taxon>Euglenozoa</taxon>
        <taxon>Kinetoplastea</taxon>
        <taxon>Metakinetoplastina</taxon>
        <taxon>Trypanosomatida</taxon>
        <taxon>Trypanosomatidae</taxon>
        <taxon>Leishmaniinae</taxon>
        <taxon>Leptomonas</taxon>
    </lineage>
</organism>
<evidence type="ECO:0000313" key="16">
    <source>
        <dbReference type="EMBL" id="KPI89315.1"/>
    </source>
</evidence>
<evidence type="ECO:0000256" key="5">
    <source>
        <dbReference type="ARBA" id="ARBA00022955"/>
    </source>
</evidence>
<keyword evidence="6 13" id="KW-1133">Transmembrane helix</keyword>
<evidence type="ECO:0000256" key="2">
    <source>
        <dbReference type="ARBA" id="ARBA00008337"/>
    </source>
</evidence>
<evidence type="ECO:0000259" key="15">
    <source>
        <dbReference type="PROSITE" id="PS51751"/>
    </source>
</evidence>
<keyword evidence="8" id="KW-0443">Lipid metabolism</keyword>
<evidence type="ECO:0000256" key="13">
    <source>
        <dbReference type="PROSITE-ProRule" id="PRU01087"/>
    </source>
</evidence>
<dbReference type="GO" id="GO:0016020">
    <property type="term" value="C:membrane"/>
    <property type="evidence" value="ECO:0007669"/>
    <property type="project" value="UniProtKB-SubCell"/>
</dbReference>
<evidence type="ECO:0000256" key="14">
    <source>
        <dbReference type="SAM" id="Phobius"/>
    </source>
</evidence>
<evidence type="ECO:0000256" key="12">
    <source>
        <dbReference type="ARBA" id="ARBA00023235"/>
    </source>
</evidence>
<keyword evidence="11" id="KW-0753">Steroid metabolism</keyword>
<evidence type="ECO:0000256" key="7">
    <source>
        <dbReference type="ARBA" id="ARBA00023011"/>
    </source>
</evidence>
<feature type="transmembrane region" description="Helical" evidence="14">
    <location>
        <begin position="154"/>
        <end position="177"/>
    </location>
</feature>
<feature type="transmembrane region" description="Helical" evidence="14">
    <location>
        <begin position="189"/>
        <end position="208"/>
    </location>
</feature>
<keyword evidence="7" id="KW-0756">Sterol biosynthesis</keyword>
<dbReference type="GO" id="GO:0047750">
    <property type="term" value="F:cholestenol delta-isomerase activity"/>
    <property type="evidence" value="ECO:0007669"/>
    <property type="project" value="InterPro"/>
</dbReference>
<dbReference type="InterPro" id="IPR007905">
    <property type="entry name" value="EBP"/>
</dbReference>
<dbReference type="Proteomes" id="UP000038009">
    <property type="component" value="Unassembled WGS sequence"/>
</dbReference>
<sequence length="282" mass="32704">MFLEVLVDPMVVFCVSCILTPLAMVRDTLTPEMVKEYFSELSMAVSLAAVPVAWIIGMVLRWRVLKSLAKCKKYQEEHKDQMEPYERVNYDAMMAPLTYGERTRARWYLLNGIIIHILMDGCIGVFKTNKLFADNYAKLDKRYGDRLGTFNGSAVHVVSLMELFVKGPLCVVLYWAFQMRHPMRDALEFFTCVTQAYGTIVYLGQEAITGAPNLDVDYELSFTPQYLFYFWFAIIFGCVLYLIVPGVLGYRSYVRLRSQAKFYLRHHYQGEHHVRRSHVAPH</sequence>
<dbReference type="GO" id="GO:0004769">
    <property type="term" value="F:steroid Delta-isomerase activity"/>
    <property type="evidence" value="ECO:0007669"/>
    <property type="project" value="TreeGrafter"/>
</dbReference>
<reference evidence="16 17" key="1">
    <citation type="journal article" date="2015" name="PLoS Pathog.">
        <title>Leptomonas seymouri: Adaptations to the Dixenous Life Cycle Analyzed by Genome Sequencing, Transcriptome Profiling and Co-infection with Leishmania donovani.</title>
        <authorList>
            <person name="Kraeva N."/>
            <person name="Butenko A."/>
            <person name="Hlavacova J."/>
            <person name="Kostygov A."/>
            <person name="Myskova J."/>
            <person name="Grybchuk D."/>
            <person name="Lestinova T."/>
            <person name="Votypka J."/>
            <person name="Volf P."/>
            <person name="Opperdoes F."/>
            <person name="Flegontov P."/>
            <person name="Lukes J."/>
            <person name="Yurchenko V."/>
        </authorList>
    </citation>
    <scope>NUCLEOTIDE SEQUENCE [LARGE SCALE GENOMIC DNA]</scope>
    <source>
        <strain evidence="16 17">ATCC 30220</strain>
    </source>
</reference>
<comment type="similarity">
    <text evidence="2">Belongs to the EBP family.</text>
</comment>
<evidence type="ECO:0000313" key="17">
    <source>
        <dbReference type="Proteomes" id="UP000038009"/>
    </source>
</evidence>
<dbReference type="GO" id="GO:0000247">
    <property type="term" value="F:C-8 sterol isomerase activity"/>
    <property type="evidence" value="ECO:0007669"/>
    <property type="project" value="TreeGrafter"/>
</dbReference>
<evidence type="ECO:0000256" key="1">
    <source>
        <dbReference type="ARBA" id="ARBA00004141"/>
    </source>
</evidence>
<proteinExistence type="inferred from homology"/>
<dbReference type="PROSITE" id="PS51751">
    <property type="entry name" value="EXPERA"/>
    <property type="match status" value="1"/>
</dbReference>
<gene>
    <name evidence="16" type="ORF">ABL78_1544</name>
</gene>
<evidence type="ECO:0000256" key="8">
    <source>
        <dbReference type="ARBA" id="ARBA00023098"/>
    </source>
</evidence>